<dbReference type="PROSITE" id="PS51767">
    <property type="entry name" value="PEPTIDASE_A1"/>
    <property type="match status" value="1"/>
</dbReference>
<dbReference type="PRINTS" id="PR00792">
    <property type="entry name" value="PEPSIN"/>
</dbReference>
<dbReference type="PANTHER" id="PTHR47966:SF6">
    <property type="entry name" value="PEPTIDASE A1 DOMAIN-CONTAINING PROTEIN"/>
    <property type="match status" value="1"/>
</dbReference>
<dbReference type="Gene3D" id="2.40.70.10">
    <property type="entry name" value="Acid Proteases"/>
    <property type="match status" value="2"/>
</dbReference>
<evidence type="ECO:0000313" key="3">
    <source>
        <dbReference type="EMBL" id="KAJ7330281.1"/>
    </source>
</evidence>
<dbReference type="InterPro" id="IPR033121">
    <property type="entry name" value="PEPTIDASE_A1"/>
</dbReference>
<comment type="similarity">
    <text evidence="1">Belongs to the peptidase A1 family.</text>
</comment>
<feature type="domain" description="Peptidase A1" evidence="2">
    <location>
        <begin position="1"/>
        <end position="324"/>
    </location>
</feature>
<dbReference type="Proteomes" id="UP001218218">
    <property type="component" value="Unassembled WGS sequence"/>
</dbReference>
<keyword evidence="4" id="KW-1185">Reference proteome</keyword>
<dbReference type="SUPFAM" id="SSF50630">
    <property type="entry name" value="Acid proteases"/>
    <property type="match status" value="1"/>
</dbReference>
<feature type="non-terminal residue" evidence="3">
    <location>
        <position position="1"/>
    </location>
</feature>
<dbReference type="GO" id="GO:0004190">
    <property type="term" value="F:aspartic-type endopeptidase activity"/>
    <property type="evidence" value="ECO:0007669"/>
    <property type="project" value="InterPro"/>
</dbReference>
<dbReference type="InterPro" id="IPR021109">
    <property type="entry name" value="Peptidase_aspartic_dom_sf"/>
</dbReference>
<dbReference type="InterPro" id="IPR034164">
    <property type="entry name" value="Pepsin-like_dom"/>
</dbReference>
<comment type="caution">
    <text evidence="3">The sequence shown here is derived from an EMBL/GenBank/DDBJ whole genome shotgun (WGS) entry which is preliminary data.</text>
</comment>
<dbReference type="EMBL" id="JARIHO010000037">
    <property type="protein sequence ID" value="KAJ7330281.1"/>
    <property type="molecule type" value="Genomic_DNA"/>
</dbReference>
<dbReference type="CDD" id="cd05471">
    <property type="entry name" value="pepsin_like"/>
    <property type="match status" value="1"/>
</dbReference>
<reference evidence="3" key="1">
    <citation type="submission" date="2023-03" db="EMBL/GenBank/DDBJ databases">
        <title>Massive genome expansion in bonnet fungi (Mycena s.s.) driven by repeated elements and novel gene families across ecological guilds.</title>
        <authorList>
            <consortium name="Lawrence Berkeley National Laboratory"/>
            <person name="Harder C.B."/>
            <person name="Miyauchi S."/>
            <person name="Viragh M."/>
            <person name="Kuo A."/>
            <person name="Thoen E."/>
            <person name="Andreopoulos B."/>
            <person name="Lu D."/>
            <person name="Skrede I."/>
            <person name="Drula E."/>
            <person name="Henrissat B."/>
            <person name="Morin E."/>
            <person name="Kohler A."/>
            <person name="Barry K."/>
            <person name="LaButti K."/>
            <person name="Morin E."/>
            <person name="Salamov A."/>
            <person name="Lipzen A."/>
            <person name="Mereny Z."/>
            <person name="Hegedus B."/>
            <person name="Baldrian P."/>
            <person name="Stursova M."/>
            <person name="Weitz H."/>
            <person name="Taylor A."/>
            <person name="Grigoriev I.V."/>
            <person name="Nagy L.G."/>
            <person name="Martin F."/>
            <person name="Kauserud H."/>
        </authorList>
    </citation>
    <scope>NUCLEOTIDE SEQUENCE</scope>
    <source>
        <strain evidence="3">CBHHK002</strain>
    </source>
</reference>
<sequence length="334" mass="35350">PQTFNVRVDTRGTDLWVGGTSCDGCPNSVSLYNLEDSSTSDVSAIATEITQYGSATTISGNLANDIAHMGEISLPKAFFLSARQITTGLLTVPMSGEMGLGFSAIATATDTPFWHILLENGQIPTYEMAFWLARIPDSKNSQLDGKVGGKLTLGGVDSQLFSGEIEFRNLTSGDSGLPPSYWSLQLAAITVQGETVTVGSIVPPIAVFDVGFMRIGGPKADVAAIWKVVPGAALLNNGKGVYQFPCKTNVTITVSFGGKKWAIDPFDINLGPVTKGSSQCVGTIVEWNGYESTNPPGPNWIFGMTFLKNVYTVFQQNPPSIGLAQLKVAAGRPG</sequence>
<proteinExistence type="inferred from homology"/>
<dbReference type="Pfam" id="PF00026">
    <property type="entry name" value="Asp"/>
    <property type="match status" value="1"/>
</dbReference>
<feature type="non-terminal residue" evidence="3">
    <location>
        <position position="334"/>
    </location>
</feature>
<dbReference type="InterPro" id="IPR001461">
    <property type="entry name" value="Aspartic_peptidase_A1"/>
</dbReference>
<evidence type="ECO:0000313" key="4">
    <source>
        <dbReference type="Proteomes" id="UP001218218"/>
    </source>
</evidence>
<organism evidence="3 4">
    <name type="scientific">Mycena albidolilacea</name>
    <dbReference type="NCBI Taxonomy" id="1033008"/>
    <lineage>
        <taxon>Eukaryota</taxon>
        <taxon>Fungi</taxon>
        <taxon>Dikarya</taxon>
        <taxon>Basidiomycota</taxon>
        <taxon>Agaricomycotina</taxon>
        <taxon>Agaricomycetes</taxon>
        <taxon>Agaricomycetidae</taxon>
        <taxon>Agaricales</taxon>
        <taxon>Marasmiineae</taxon>
        <taxon>Mycenaceae</taxon>
        <taxon>Mycena</taxon>
    </lineage>
</organism>
<name>A0AAD6ZMT0_9AGAR</name>
<protein>
    <submittedName>
        <fullName evidence="3">Aspartic peptidase A1</fullName>
    </submittedName>
</protein>
<dbReference type="AlphaFoldDB" id="A0AAD6ZMT0"/>
<accession>A0AAD6ZMT0</accession>
<evidence type="ECO:0000256" key="1">
    <source>
        <dbReference type="ARBA" id="ARBA00007447"/>
    </source>
</evidence>
<dbReference type="GO" id="GO:0006508">
    <property type="term" value="P:proteolysis"/>
    <property type="evidence" value="ECO:0007669"/>
    <property type="project" value="InterPro"/>
</dbReference>
<dbReference type="PANTHER" id="PTHR47966">
    <property type="entry name" value="BETA-SITE APP-CLEAVING ENZYME, ISOFORM A-RELATED"/>
    <property type="match status" value="1"/>
</dbReference>
<gene>
    <name evidence="3" type="ORF">DFH08DRAFT_1022375</name>
</gene>
<evidence type="ECO:0000259" key="2">
    <source>
        <dbReference type="PROSITE" id="PS51767"/>
    </source>
</evidence>